<accession>C1DKB3</accession>
<keyword evidence="1" id="KW-0812">Transmembrane</keyword>
<dbReference type="EnsemblBacteria" id="ACO81018">
    <property type="protein sequence ID" value="ACO81018"/>
    <property type="gene ID" value="Avin_49190"/>
</dbReference>
<dbReference type="Proteomes" id="UP000002424">
    <property type="component" value="Chromosome"/>
</dbReference>
<keyword evidence="3" id="KW-1185">Reference proteome</keyword>
<name>C1DKB3_AZOVD</name>
<sequence>MILSFLTLEGFDRSNPYDYIYAFSECMFLYTMIAFHNLINFFISIPLAFKLFWSNDKSYPQTS</sequence>
<reference evidence="2 3" key="1">
    <citation type="journal article" date="2009" name="J. Bacteriol.">
        <title>Genome sequence of Azotobacter vinelandii, an obligate aerobe specialized to support diverse anaerobic metabolic processes.</title>
        <authorList>
            <person name="Setubal J.C."/>
            <person name="dos Santos P."/>
            <person name="Goldman B.S."/>
            <person name="Ertesvag H."/>
            <person name="Espin G."/>
            <person name="Rubio L.M."/>
            <person name="Valla S."/>
            <person name="Almeida N.F."/>
            <person name="Balasubramanian D."/>
            <person name="Cromes L."/>
            <person name="Curatti L."/>
            <person name="Du Z."/>
            <person name="Godsy E."/>
            <person name="Goodner B."/>
            <person name="Hellner-Burris K."/>
            <person name="Hernandez J.A."/>
            <person name="Houmiel K."/>
            <person name="Imperial J."/>
            <person name="Kennedy C."/>
            <person name="Larson T.J."/>
            <person name="Latreille P."/>
            <person name="Ligon L.S."/>
            <person name="Lu J."/>
            <person name="Maerk M."/>
            <person name="Miller N.M."/>
            <person name="Norton S."/>
            <person name="O'Carroll I.P."/>
            <person name="Paulsen I."/>
            <person name="Raulfs E.C."/>
            <person name="Roemer R."/>
            <person name="Rosser J."/>
            <person name="Segura D."/>
            <person name="Slater S."/>
            <person name="Stricklin S.L."/>
            <person name="Studholme D.J."/>
            <person name="Sun J."/>
            <person name="Viana C.J."/>
            <person name="Wallin E."/>
            <person name="Wang B."/>
            <person name="Wheeler C."/>
            <person name="Zhu H."/>
            <person name="Dean D.R."/>
            <person name="Dixon R."/>
            <person name="Wood D."/>
        </authorList>
    </citation>
    <scope>NUCLEOTIDE SEQUENCE [LARGE SCALE GENOMIC DNA]</scope>
    <source>
        <strain evidence="3">DJ / ATCC BAA-1303</strain>
    </source>
</reference>
<dbReference type="KEGG" id="avn:Avin_49190"/>
<dbReference type="EMBL" id="CP001157">
    <property type="protein sequence ID" value="ACO81018.1"/>
    <property type="molecule type" value="Genomic_DNA"/>
</dbReference>
<feature type="transmembrane region" description="Helical" evidence="1">
    <location>
        <begin position="20"/>
        <end position="49"/>
    </location>
</feature>
<evidence type="ECO:0000256" key="1">
    <source>
        <dbReference type="SAM" id="Phobius"/>
    </source>
</evidence>
<keyword evidence="1" id="KW-1133">Transmembrane helix</keyword>
<proteinExistence type="predicted"/>
<evidence type="ECO:0000313" key="2">
    <source>
        <dbReference type="EMBL" id="ACO81018.1"/>
    </source>
</evidence>
<protein>
    <submittedName>
        <fullName evidence="2">Uncharacterized protein</fullName>
    </submittedName>
</protein>
<organism evidence="2 3">
    <name type="scientific">Azotobacter vinelandii (strain DJ / ATCC BAA-1303)</name>
    <dbReference type="NCBI Taxonomy" id="322710"/>
    <lineage>
        <taxon>Bacteria</taxon>
        <taxon>Pseudomonadati</taxon>
        <taxon>Pseudomonadota</taxon>
        <taxon>Gammaproteobacteria</taxon>
        <taxon>Pseudomonadales</taxon>
        <taxon>Pseudomonadaceae</taxon>
        <taxon>Azotobacter</taxon>
    </lineage>
</organism>
<dbReference type="HOGENOM" id="CLU_2876056_0_0_6"/>
<keyword evidence="1" id="KW-0472">Membrane</keyword>
<evidence type="ECO:0000313" key="3">
    <source>
        <dbReference type="Proteomes" id="UP000002424"/>
    </source>
</evidence>
<gene>
    <name evidence="2" type="ordered locus">Avin_49190</name>
</gene>
<dbReference type="AlphaFoldDB" id="C1DKB3"/>